<dbReference type="EMBL" id="JAMZMK010007764">
    <property type="protein sequence ID" value="KAI7743249.1"/>
    <property type="molecule type" value="Genomic_DNA"/>
</dbReference>
<evidence type="ECO:0000256" key="2">
    <source>
        <dbReference type="ARBA" id="ARBA00009928"/>
    </source>
</evidence>
<feature type="domain" description="Tyrosinase copper-binding" evidence="10">
    <location>
        <begin position="322"/>
        <end position="333"/>
    </location>
</feature>
<dbReference type="Pfam" id="PF12143">
    <property type="entry name" value="PPO1_KFDV"/>
    <property type="match status" value="2"/>
</dbReference>
<comment type="similarity">
    <text evidence="2">Belongs to the tyrosinase family.</text>
</comment>
<keyword evidence="7" id="KW-0186">Copper</keyword>
<organism evidence="11 12">
    <name type="scientific">Ambrosia artemisiifolia</name>
    <name type="common">Common ragweed</name>
    <dbReference type="NCBI Taxonomy" id="4212"/>
    <lineage>
        <taxon>Eukaryota</taxon>
        <taxon>Viridiplantae</taxon>
        <taxon>Streptophyta</taxon>
        <taxon>Embryophyta</taxon>
        <taxon>Tracheophyta</taxon>
        <taxon>Spermatophyta</taxon>
        <taxon>Magnoliopsida</taxon>
        <taxon>eudicotyledons</taxon>
        <taxon>Gunneridae</taxon>
        <taxon>Pentapetalae</taxon>
        <taxon>asterids</taxon>
        <taxon>campanulids</taxon>
        <taxon>Asterales</taxon>
        <taxon>Asteraceae</taxon>
        <taxon>Asteroideae</taxon>
        <taxon>Heliantheae alliance</taxon>
        <taxon>Heliantheae</taxon>
        <taxon>Ambrosia</taxon>
    </lineage>
</organism>
<dbReference type="GO" id="GO:0005507">
    <property type="term" value="F:copper ion binding"/>
    <property type="evidence" value="ECO:0007669"/>
    <property type="project" value="UniProtKB-ARBA"/>
</dbReference>
<dbReference type="Proteomes" id="UP001206925">
    <property type="component" value="Unassembled WGS sequence"/>
</dbReference>
<evidence type="ECO:0000256" key="3">
    <source>
        <dbReference type="ARBA" id="ARBA00011245"/>
    </source>
</evidence>
<evidence type="ECO:0000259" key="9">
    <source>
        <dbReference type="PROSITE" id="PS00497"/>
    </source>
</evidence>
<evidence type="ECO:0000313" key="11">
    <source>
        <dbReference type="EMBL" id="KAI7743249.1"/>
    </source>
</evidence>
<name>A0AAD5CKI6_AMBAR</name>
<dbReference type="AlphaFoldDB" id="A0AAD5CKI6"/>
<protein>
    <recommendedName>
        <fullName evidence="9 10">Tyrosinase copper-binding domain-containing protein</fullName>
    </recommendedName>
</protein>
<dbReference type="Pfam" id="PF00264">
    <property type="entry name" value="Tyrosinase"/>
    <property type="match status" value="1"/>
</dbReference>
<sequence>PISRNRINRHAVSCKTLDNNNNDHQENSPKVDRRNVMLGLGGLYGAASTFGSASMAFADPIVAPDITKCGAADLPQGVKPMTCCPPVAKRIIDFKPPPVTTTRIRPAAHLVDKDYIAKFNKAIELMKGLPEDDPRSFKQQAAVHCAYCDGAYDQVGFPDLELQVHGSWLFLPFHRHYLYFFEKICGKLINDPSFAIPFWNWDAPDGMTIPKIYTDKKSPLYDSFREARHQPPSIIDLDFNGVDENLSRSKQVSTNLTIMYRQMVSSAKTASLFMGGSYRAGEEVPGGGSLESIPHGPVHVWTGDSTQPNGEDMGNFYSAGKDPLFYAHHANVDRMWSVWKTLGGRRADFTDKDWLDSSFLFYDENAEMVRVKVRDCLDSKNLGYVYQDVETPWLNTKPTPRINRVLNKIKKLGTARADEHVPFAKDVFPTILDKTIKVLVPRPKKSRSKKQKEEEEEILVIEGIEVTRDAFVKFDVFVNDEDDGINATADKTEFAGSFVNVPHKHHKHGKSVKTRLRFGISELLDDLKADDDDNVLVTLVPKNGGVSLDKPMTVMVARPAKNEREKDEEQEEVLVIEGIEVNKDEFVKFDVFINDEDEVVASGPDKTEFAGSFVNVPCKQREGGGDGGGNVMKTKLRIGISELLEGLGVEDDDEHVMVKLVPKCDNVHVIIGGVKIEIE</sequence>
<keyword evidence="8" id="KW-1015">Disulfide bond</keyword>
<dbReference type="InterPro" id="IPR050316">
    <property type="entry name" value="Tyrosinase/Hemocyanin"/>
</dbReference>
<reference evidence="11" key="1">
    <citation type="submission" date="2022-06" db="EMBL/GenBank/DDBJ databases">
        <title>Uncovering the hologenomic basis of an extraordinary plant invasion.</title>
        <authorList>
            <person name="Bieker V.C."/>
            <person name="Martin M.D."/>
            <person name="Gilbert T."/>
            <person name="Hodgins K."/>
            <person name="Battlay P."/>
            <person name="Petersen B."/>
            <person name="Wilson J."/>
        </authorList>
    </citation>
    <scope>NUCLEOTIDE SEQUENCE</scope>
    <source>
        <strain evidence="11">AA19_3_7</strain>
        <tissue evidence="11">Leaf</tissue>
    </source>
</reference>
<dbReference type="Pfam" id="PF12142">
    <property type="entry name" value="PPO1_DWL"/>
    <property type="match status" value="1"/>
</dbReference>
<comment type="cofactor">
    <cofactor evidence="1">
        <name>Cu(2+)</name>
        <dbReference type="ChEBI" id="CHEBI:29036"/>
    </cofactor>
</comment>
<dbReference type="GO" id="GO:0004097">
    <property type="term" value="F:catechol oxidase activity"/>
    <property type="evidence" value="ECO:0007669"/>
    <property type="project" value="InterPro"/>
</dbReference>
<dbReference type="Gene3D" id="1.10.1280.10">
    <property type="entry name" value="Di-copper center containing domain from catechol oxidase"/>
    <property type="match status" value="1"/>
</dbReference>
<dbReference type="PANTHER" id="PTHR11474:SF76">
    <property type="entry name" value="SHKT DOMAIN-CONTAINING PROTEIN"/>
    <property type="match status" value="1"/>
</dbReference>
<evidence type="ECO:0000256" key="7">
    <source>
        <dbReference type="ARBA" id="ARBA00023008"/>
    </source>
</evidence>
<dbReference type="SUPFAM" id="SSF48056">
    <property type="entry name" value="Di-copper centre-containing domain"/>
    <property type="match status" value="1"/>
</dbReference>
<comment type="subunit">
    <text evidence="3">Monomer.</text>
</comment>
<dbReference type="InterPro" id="IPR022739">
    <property type="entry name" value="Polyphenol_oxidase_cen"/>
</dbReference>
<keyword evidence="12" id="KW-1185">Reference proteome</keyword>
<keyword evidence="4" id="KW-0479">Metal-binding</keyword>
<evidence type="ECO:0000259" key="10">
    <source>
        <dbReference type="PROSITE" id="PS00498"/>
    </source>
</evidence>
<feature type="non-terminal residue" evidence="11">
    <location>
        <position position="679"/>
    </location>
</feature>
<evidence type="ECO:0000256" key="8">
    <source>
        <dbReference type="ARBA" id="ARBA00023157"/>
    </source>
</evidence>
<evidence type="ECO:0000256" key="4">
    <source>
        <dbReference type="ARBA" id="ARBA00022723"/>
    </source>
</evidence>
<dbReference type="PANTHER" id="PTHR11474">
    <property type="entry name" value="TYROSINASE FAMILY MEMBER"/>
    <property type="match status" value="1"/>
</dbReference>
<gene>
    <name evidence="11" type="ORF">M8C21_002677</name>
</gene>
<dbReference type="InterPro" id="IPR022740">
    <property type="entry name" value="Polyphenol_oxidase_C"/>
</dbReference>
<dbReference type="PRINTS" id="PR00092">
    <property type="entry name" value="TYROSINASE"/>
</dbReference>
<keyword evidence="6" id="KW-0560">Oxidoreductase</keyword>
<dbReference type="InterPro" id="IPR002227">
    <property type="entry name" value="Tyrosinase_Cu-bd"/>
</dbReference>
<feature type="domain" description="Tyrosinase copper-binding" evidence="9">
    <location>
        <begin position="165"/>
        <end position="182"/>
    </location>
</feature>
<evidence type="ECO:0000256" key="6">
    <source>
        <dbReference type="ARBA" id="ARBA00023002"/>
    </source>
</evidence>
<proteinExistence type="inferred from homology"/>
<evidence type="ECO:0000313" key="12">
    <source>
        <dbReference type="Proteomes" id="UP001206925"/>
    </source>
</evidence>
<evidence type="ECO:0000256" key="5">
    <source>
        <dbReference type="ARBA" id="ARBA00022784"/>
    </source>
</evidence>
<comment type="caution">
    <text evidence="11">The sequence shown here is derived from an EMBL/GenBank/DDBJ whole genome shotgun (WGS) entry which is preliminary data.</text>
</comment>
<dbReference type="FunFam" id="1.10.1280.10:FF:000007">
    <property type="entry name" value="Polyphenol oxidase, chloroplastic"/>
    <property type="match status" value="1"/>
</dbReference>
<dbReference type="PROSITE" id="PS00498">
    <property type="entry name" value="TYROSINASE_2"/>
    <property type="match status" value="1"/>
</dbReference>
<dbReference type="InterPro" id="IPR008922">
    <property type="entry name" value="Di-copper_centre_dom_sf"/>
</dbReference>
<accession>A0AAD5CKI6</accession>
<dbReference type="PROSITE" id="PS00497">
    <property type="entry name" value="TYROSINASE_1"/>
    <property type="match status" value="1"/>
</dbReference>
<evidence type="ECO:0000256" key="1">
    <source>
        <dbReference type="ARBA" id="ARBA00001973"/>
    </source>
</evidence>
<keyword evidence="5" id="KW-0883">Thioether bond</keyword>